<dbReference type="CDD" id="cd00882">
    <property type="entry name" value="Ras_like_GTPase"/>
    <property type="match status" value="1"/>
</dbReference>
<dbReference type="PANTHER" id="PTHR42708">
    <property type="entry name" value="ATP/GTP-BINDING PROTEIN-RELATED"/>
    <property type="match status" value="1"/>
</dbReference>
<dbReference type="AlphaFoldDB" id="A0A346XW55"/>
<proteinExistence type="inferred from homology"/>
<gene>
    <name evidence="5" type="ORF">DVS28_a1761</name>
</gene>
<evidence type="ECO:0000313" key="6">
    <source>
        <dbReference type="Proteomes" id="UP000264006"/>
    </source>
</evidence>
<dbReference type="Gene3D" id="3.40.50.300">
    <property type="entry name" value="P-loop containing nucleotide triphosphate hydrolases"/>
    <property type="match status" value="1"/>
</dbReference>
<evidence type="ECO:0000256" key="4">
    <source>
        <dbReference type="ARBA" id="ARBA00023134"/>
    </source>
</evidence>
<organism evidence="5 6">
    <name type="scientific">Euzebya pacifica</name>
    <dbReference type="NCBI Taxonomy" id="1608957"/>
    <lineage>
        <taxon>Bacteria</taxon>
        <taxon>Bacillati</taxon>
        <taxon>Actinomycetota</taxon>
        <taxon>Nitriliruptoria</taxon>
        <taxon>Euzebyales</taxon>
    </lineage>
</organism>
<dbReference type="InterPro" id="IPR004130">
    <property type="entry name" value="Gpn"/>
</dbReference>
<dbReference type="PANTHER" id="PTHR42708:SF1">
    <property type="entry name" value="GLIDING MOTILITY PROTEIN MGLA"/>
    <property type="match status" value="1"/>
</dbReference>
<dbReference type="Proteomes" id="UP000264006">
    <property type="component" value="Chromosome"/>
</dbReference>
<keyword evidence="3" id="KW-0378">Hydrolase</keyword>
<name>A0A346XW55_9ACTN</name>
<dbReference type="InterPro" id="IPR052705">
    <property type="entry name" value="Gliding_Motility_GTPase"/>
</dbReference>
<protein>
    <submittedName>
        <fullName evidence="5">ATP/GTP-binding protein</fullName>
    </submittedName>
</protein>
<keyword evidence="2" id="KW-0547">Nucleotide-binding</keyword>
<dbReference type="GO" id="GO:0005525">
    <property type="term" value="F:GTP binding"/>
    <property type="evidence" value="ECO:0007669"/>
    <property type="project" value="UniProtKB-KW"/>
</dbReference>
<keyword evidence="4" id="KW-0342">GTP-binding</keyword>
<dbReference type="EMBL" id="CP031165">
    <property type="protein sequence ID" value="AXV06452.1"/>
    <property type="molecule type" value="Genomic_DNA"/>
</dbReference>
<evidence type="ECO:0000256" key="2">
    <source>
        <dbReference type="ARBA" id="ARBA00022741"/>
    </source>
</evidence>
<dbReference type="SUPFAM" id="SSF52540">
    <property type="entry name" value="P-loop containing nucleoside triphosphate hydrolases"/>
    <property type="match status" value="1"/>
</dbReference>
<comment type="similarity">
    <text evidence="1">Belongs to the GPN-loop GTPase family.</text>
</comment>
<dbReference type="KEGG" id="euz:DVS28_a1761"/>
<dbReference type="GO" id="GO:0016787">
    <property type="term" value="F:hydrolase activity"/>
    <property type="evidence" value="ECO:0007669"/>
    <property type="project" value="UniProtKB-KW"/>
</dbReference>
<sequence>MTGAYGAGKTTLVRSLSEINVLTQERSVTGSGDAPDTIAMDFGRLTVGDGLSLHLFGTPTRDRFDFMWDVVKDGMVGFIVLVDDSRADSLPEAVGVLNWFRERANVPYVVAVNKVAPANAERSIRRARHVLRIPDHVRVCAVDVRQRASSKQLLLQLLHAATEDADGVHDEDVEQAHAG</sequence>
<evidence type="ECO:0000256" key="3">
    <source>
        <dbReference type="ARBA" id="ARBA00022801"/>
    </source>
</evidence>
<keyword evidence="6" id="KW-1185">Reference proteome</keyword>
<accession>A0A346XW55</accession>
<evidence type="ECO:0000256" key="1">
    <source>
        <dbReference type="ARBA" id="ARBA00005290"/>
    </source>
</evidence>
<reference evidence="5 6" key="1">
    <citation type="submission" date="2018-09" db="EMBL/GenBank/DDBJ databases">
        <title>Complete genome sequence of Euzebya sp. DY32-46 isolated from seawater of Pacific Ocean.</title>
        <authorList>
            <person name="Xu L."/>
            <person name="Wu Y.-H."/>
            <person name="Xu X.-W."/>
        </authorList>
    </citation>
    <scope>NUCLEOTIDE SEQUENCE [LARGE SCALE GENOMIC DNA]</scope>
    <source>
        <strain evidence="5 6">DY32-46</strain>
    </source>
</reference>
<dbReference type="Pfam" id="PF03029">
    <property type="entry name" value="ATP_bind_1"/>
    <property type="match status" value="1"/>
</dbReference>
<evidence type="ECO:0000313" key="5">
    <source>
        <dbReference type="EMBL" id="AXV06452.1"/>
    </source>
</evidence>
<dbReference type="InterPro" id="IPR027417">
    <property type="entry name" value="P-loop_NTPase"/>
</dbReference>